<protein>
    <submittedName>
        <fullName evidence="1">Uncharacterized protein</fullName>
    </submittedName>
</protein>
<organism evidence="1 2">
    <name type="scientific">Mythimna loreyi</name>
    <dbReference type="NCBI Taxonomy" id="667449"/>
    <lineage>
        <taxon>Eukaryota</taxon>
        <taxon>Metazoa</taxon>
        <taxon>Ecdysozoa</taxon>
        <taxon>Arthropoda</taxon>
        <taxon>Hexapoda</taxon>
        <taxon>Insecta</taxon>
        <taxon>Pterygota</taxon>
        <taxon>Neoptera</taxon>
        <taxon>Endopterygota</taxon>
        <taxon>Lepidoptera</taxon>
        <taxon>Glossata</taxon>
        <taxon>Ditrysia</taxon>
        <taxon>Noctuoidea</taxon>
        <taxon>Noctuidae</taxon>
        <taxon>Noctuinae</taxon>
        <taxon>Hadenini</taxon>
        <taxon>Mythimna</taxon>
    </lineage>
</organism>
<proteinExistence type="predicted"/>
<evidence type="ECO:0000313" key="2">
    <source>
        <dbReference type="Proteomes" id="UP001231649"/>
    </source>
</evidence>
<accession>A0ACC2QJW1</accession>
<gene>
    <name evidence="1" type="ORF">PYW08_013174</name>
</gene>
<comment type="caution">
    <text evidence="1">The sequence shown here is derived from an EMBL/GenBank/DDBJ whole genome shotgun (WGS) entry which is preliminary data.</text>
</comment>
<name>A0ACC2QJW1_9NEOP</name>
<dbReference type="Proteomes" id="UP001231649">
    <property type="component" value="Chromosome 4"/>
</dbReference>
<evidence type="ECO:0000313" key="1">
    <source>
        <dbReference type="EMBL" id="KAJ8715889.1"/>
    </source>
</evidence>
<reference evidence="1" key="1">
    <citation type="submission" date="2023-03" db="EMBL/GenBank/DDBJ databases">
        <title>Chromosome-level genomes of two armyworms, Mythimna separata and Mythimna loreyi, provide insights into the biosynthesis and reception of sex pheromones.</title>
        <authorList>
            <person name="Zhao H."/>
        </authorList>
    </citation>
    <scope>NUCLEOTIDE SEQUENCE</scope>
    <source>
        <strain evidence="1">BeijingLab</strain>
    </source>
</reference>
<keyword evidence="2" id="KW-1185">Reference proteome</keyword>
<dbReference type="EMBL" id="CM056780">
    <property type="protein sequence ID" value="KAJ8715889.1"/>
    <property type="molecule type" value="Genomic_DNA"/>
</dbReference>
<sequence length="407" mass="47599">MQVEMCTKTYELEKKYICPKDISNKLDQSIENIAEKTGFTKYNIEKKSISTNGGNYLGLLYEINIKGKTKAGDQELNLFVKSVIPVESDLQVISVSDVYKTELFAYKELAKIFEDLQEEAKVPNDERFKMVKSYSESNTETIIMENVSKKGFVTGHRMDVVSLKFAEIAIKELAKFHAFSFVLKEKRPGFFEKHVKTMKTPYNCGEQFHEFVDSMSKIVINNISEEVKARVQKFCEGMADEFERHINDDKVKHCLCHGDYRPNNILMKIMDGEVSQIIPVDYQLLHYGCPILDILYFIMNCTDSEFRRAHMTHLKNLYHKTMTKFLKYFDIDVNSFYPRHEFEKEFKDKLDYGLIYALIYLPFMFASEDDIPDVAKQDMSTLSFKVHNKYKNRIQGIVEDYIEWGII</sequence>